<gene>
    <name evidence="7" type="ORF">H9981_00975</name>
</gene>
<dbReference type="Pfam" id="PF13241">
    <property type="entry name" value="NAD_binding_7"/>
    <property type="match status" value="1"/>
</dbReference>
<dbReference type="GO" id="GO:0004325">
    <property type="term" value="F:ferrochelatase activity"/>
    <property type="evidence" value="ECO:0007669"/>
    <property type="project" value="InterPro"/>
</dbReference>
<dbReference type="PANTHER" id="PTHR35330">
    <property type="entry name" value="SIROHEME BIOSYNTHESIS PROTEIN MET8"/>
    <property type="match status" value="1"/>
</dbReference>
<protein>
    <recommendedName>
        <fullName evidence="2">precorrin-2 dehydrogenase</fullName>
        <ecNumber evidence="2">1.3.1.76</ecNumber>
    </recommendedName>
</protein>
<dbReference type="PANTHER" id="PTHR35330:SF1">
    <property type="entry name" value="SIROHEME BIOSYNTHESIS PROTEIN MET8"/>
    <property type="match status" value="1"/>
</dbReference>
<proteinExistence type="predicted"/>
<dbReference type="Proteomes" id="UP000824243">
    <property type="component" value="Unassembled WGS sequence"/>
</dbReference>
<keyword evidence="3" id="KW-0560">Oxidoreductase</keyword>
<dbReference type="InterPro" id="IPR006367">
    <property type="entry name" value="Sirohaem_synthase_N"/>
</dbReference>
<comment type="caution">
    <text evidence="7">The sequence shown here is derived from an EMBL/GenBank/DDBJ whole genome shotgun (WGS) entry which is preliminary data.</text>
</comment>
<organism evidence="7 8">
    <name type="scientific">Candidatus Mediterraneibacter caccavium</name>
    <dbReference type="NCBI Taxonomy" id="2838661"/>
    <lineage>
        <taxon>Bacteria</taxon>
        <taxon>Bacillati</taxon>
        <taxon>Bacillota</taxon>
        <taxon>Clostridia</taxon>
        <taxon>Lachnospirales</taxon>
        <taxon>Lachnospiraceae</taxon>
        <taxon>Mediterraneibacter</taxon>
    </lineage>
</organism>
<dbReference type="Gene3D" id="3.30.160.110">
    <property type="entry name" value="Siroheme synthase, domain 2"/>
    <property type="match status" value="1"/>
</dbReference>
<dbReference type="InterPro" id="IPR036291">
    <property type="entry name" value="NAD(P)-bd_dom_sf"/>
</dbReference>
<evidence type="ECO:0000256" key="4">
    <source>
        <dbReference type="ARBA" id="ARBA00023027"/>
    </source>
</evidence>
<evidence type="ECO:0000256" key="6">
    <source>
        <dbReference type="ARBA" id="ARBA00047561"/>
    </source>
</evidence>
<dbReference type="GO" id="GO:0043115">
    <property type="term" value="F:precorrin-2 dehydrogenase activity"/>
    <property type="evidence" value="ECO:0007669"/>
    <property type="project" value="UniProtKB-EC"/>
</dbReference>
<dbReference type="SUPFAM" id="SSF51735">
    <property type="entry name" value="NAD(P)-binding Rossmann-fold domains"/>
    <property type="match status" value="1"/>
</dbReference>
<accession>A0A9D2ARG4</accession>
<keyword evidence="4" id="KW-0520">NAD</keyword>
<dbReference type="InterPro" id="IPR028161">
    <property type="entry name" value="Met8-like"/>
</dbReference>
<evidence type="ECO:0000256" key="2">
    <source>
        <dbReference type="ARBA" id="ARBA00012400"/>
    </source>
</evidence>
<name>A0A9D2ARG4_9FIRM</name>
<comment type="catalytic activity">
    <reaction evidence="6">
        <text>precorrin-2 + NAD(+) = sirohydrochlorin + NADH + 2 H(+)</text>
        <dbReference type="Rhea" id="RHEA:15613"/>
        <dbReference type="ChEBI" id="CHEBI:15378"/>
        <dbReference type="ChEBI" id="CHEBI:57540"/>
        <dbReference type="ChEBI" id="CHEBI:57945"/>
        <dbReference type="ChEBI" id="CHEBI:58351"/>
        <dbReference type="ChEBI" id="CHEBI:58827"/>
        <dbReference type="EC" id="1.3.1.76"/>
    </reaction>
</comment>
<dbReference type="Gene3D" id="3.40.50.720">
    <property type="entry name" value="NAD(P)-binding Rossmann-like Domain"/>
    <property type="match status" value="1"/>
</dbReference>
<evidence type="ECO:0000256" key="3">
    <source>
        <dbReference type="ARBA" id="ARBA00023002"/>
    </source>
</evidence>
<dbReference type="EC" id="1.3.1.76" evidence="2"/>
<evidence type="ECO:0000256" key="5">
    <source>
        <dbReference type="ARBA" id="ARBA00023244"/>
    </source>
</evidence>
<sequence>MKQRGRRREEAAEMERPYFPMFIDMTDKSVLVAGGGRIALRRVRTMLRFGVQVRVAAPELCPELAEMERSGQICAVHRAYETGDLEGVSFVLAATDSREVNRQIWGDCREKGIPVNVSDNRELCDFYFPSVVMTEDAVIGISSGGEDPGRTKELRRKIEETLGERGWYE</sequence>
<dbReference type="SUPFAM" id="SSF75615">
    <property type="entry name" value="Siroheme synthase middle domains-like"/>
    <property type="match status" value="1"/>
</dbReference>
<evidence type="ECO:0000313" key="8">
    <source>
        <dbReference type="Proteomes" id="UP000824243"/>
    </source>
</evidence>
<reference evidence="7" key="1">
    <citation type="journal article" date="2021" name="PeerJ">
        <title>Extensive microbial diversity within the chicken gut microbiome revealed by metagenomics and culture.</title>
        <authorList>
            <person name="Gilroy R."/>
            <person name="Ravi A."/>
            <person name="Getino M."/>
            <person name="Pursley I."/>
            <person name="Horton D.L."/>
            <person name="Alikhan N.F."/>
            <person name="Baker D."/>
            <person name="Gharbi K."/>
            <person name="Hall N."/>
            <person name="Watson M."/>
            <person name="Adriaenssens E.M."/>
            <person name="Foster-Nyarko E."/>
            <person name="Jarju S."/>
            <person name="Secka A."/>
            <person name="Antonio M."/>
            <person name="Oren A."/>
            <person name="Chaudhuri R.R."/>
            <person name="La Ragione R."/>
            <person name="Hildebrand F."/>
            <person name="Pallen M.J."/>
        </authorList>
    </citation>
    <scope>NUCLEOTIDE SEQUENCE</scope>
    <source>
        <strain evidence="7">ChiSjej5B23-15282</strain>
    </source>
</reference>
<dbReference type="EMBL" id="DXFA01000017">
    <property type="protein sequence ID" value="HIX47587.1"/>
    <property type="molecule type" value="Genomic_DNA"/>
</dbReference>
<keyword evidence="5" id="KW-0627">Porphyrin biosynthesis</keyword>
<dbReference type="GO" id="GO:0019354">
    <property type="term" value="P:siroheme biosynthetic process"/>
    <property type="evidence" value="ECO:0007669"/>
    <property type="project" value="InterPro"/>
</dbReference>
<dbReference type="AlphaFoldDB" id="A0A9D2ARG4"/>
<evidence type="ECO:0000313" key="7">
    <source>
        <dbReference type="EMBL" id="HIX47587.1"/>
    </source>
</evidence>
<reference evidence="7" key="2">
    <citation type="submission" date="2021-04" db="EMBL/GenBank/DDBJ databases">
        <authorList>
            <person name="Gilroy R."/>
        </authorList>
    </citation>
    <scope>NUCLEOTIDE SEQUENCE</scope>
    <source>
        <strain evidence="7">ChiSjej5B23-15282</strain>
    </source>
</reference>
<evidence type="ECO:0000256" key="1">
    <source>
        <dbReference type="ARBA" id="ARBA00005010"/>
    </source>
</evidence>
<dbReference type="NCBIfam" id="TIGR01470">
    <property type="entry name" value="cysG_Nterm"/>
    <property type="match status" value="1"/>
</dbReference>
<comment type="pathway">
    <text evidence="1">Porphyrin-containing compound metabolism; siroheme biosynthesis; sirohydrochlorin from precorrin-2: step 1/1.</text>
</comment>